<evidence type="ECO:0000313" key="1">
    <source>
        <dbReference type="EMBL" id="CEP15654.1"/>
    </source>
</evidence>
<dbReference type="Proteomes" id="UP000054107">
    <property type="component" value="Unassembled WGS sequence"/>
</dbReference>
<dbReference type="AlphaFoldDB" id="A0A0B7NJG3"/>
<sequence>MMTENQEMLDEEYQVGFVEEQDQEEVVKKQEVFQACSYHWDEFKQDLSTETRVIFMETVQTTLEQASSYTANFSNQVLKILLLFNQYSYDLKLCADLKSQEQQFLMLV</sequence>
<protein>
    <submittedName>
        <fullName evidence="1">Uncharacterized protein</fullName>
    </submittedName>
</protein>
<reference evidence="1" key="1">
    <citation type="submission" date="2014-09" db="EMBL/GenBank/DDBJ databases">
        <authorList>
            <person name="Ellenberger Sabrina"/>
        </authorList>
    </citation>
    <scope>NUCLEOTIDE SEQUENCE [LARGE SCALE GENOMIC DNA]</scope>
    <source>
        <strain evidence="1">CBS 412.66</strain>
    </source>
</reference>
<organism evidence="1 2">
    <name type="scientific">Parasitella parasitica</name>
    <dbReference type="NCBI Taxonomy" id="35722"/>
    <lineage>
        <taxon>Eukaryota</taxon>
        <taxon>Fungi</taxon>
        <taxon>Fungi incertae sedis</taxon>
        <taxon>Mucoromycota</taxon>
        <taxon>Mucoromycotina</taxon>
        <taxon>Mucoromycetes</taxon>
        <taxon>Mucorales</taxon>
        <taxon>Mucorineae</taxon>
        <taxon>Mucoraceae</taxon>
        <taxon>Parasitella</taxon>
    </lineage>
</organism>
<name>A0A0B7NJG3_9FUNG</name>
<keyword evidence="2" id="KW-1185">Reference proteome</keyword>
<accession>A0A0B7NJG3</accession>
<proteinExistence type="predicted"/>
<evidence type="ECO:0000313" key="2">
    <source>
        <dbReference type="Proteomes" id="UP000054107"/>
    </source>
</evidence>
<gene>
    <name evidence="1" type="primary">PARPA_09893.1 scaffold 39137</name>
</gene>
<dbReference type="EMBL" id="LN732612">
    <property type="protein sequence ID" value="CEP15654.1"/>
    <property type="molecule type" value="Genomic_DNA"/>
</dbReference>